<dbReference type="Gene3D" id="3.40.50.2300">
    <property type="match status" value="1"/>
</dbReference>
<dbReference type="InterPro" id="IPR036095">
    <property type="entry name" value="PTS_EIIB-like_sf"/>
</dbReference>
<dbReference type="Proteomes" id="UP001164557">
    <property type="component" value="Chromosome"/>
</dbReference>
<keyword evidence="4" id="KW-1185">Reference proteome</keyword>
<dbReference type="GO" id="GO:0008982">
    <property type="term" value="F:protein-N(PI)-phosphohistidine-sugar phosphotransferase activity"/>
    <property type="evidence" value="ECO:0007669"/>
    <property type="project" value="InterPro"/>
</dbReference>
<keyword evidence="3" id="KW-0813">Transport</keyword>
<dbReference type="InterPro" id="IPR013011">
    <property type="entry name" value="PTS_EIIB_2"/>
</dbReference>
<dbReference type="CDD" id="cd05563">
    <property type="entry name" value="PTS_IIB_ascorbate"/>
    <property type="match status" value="1"/>
</dbReference>
<feature type="domain" description="PTS EIIB type-2" evidence="2">
    <location>
        <begin position="5"/>
        <end position="95"/>
    </location>
</feature>
<proteinExistence type="predicted"/>
<dbReference type="AlphaFoldDB" id="A0AA47GGV4"/>
<organism evidence="3 4">
    <name type="scientific">Lactobacillus helsingborgensis</name>
    <dbReference type="NCBI Taxonomy" id="1218494"/>
    <lineage>
        <taxon>Bacteria</taxon>
        <taxon>Bacillati</taxon>
        <taxon>Bacillota</taxon>
        <taxon>Bacilli</taxon>
        <taxon>Lactobacillales</taxon>
        <taxon>Lactobacillaceae</taxon>
        <taxon>Lactobacillus</taxon>
    </lineage>
</organism>
<name>A0AA47GGV4_9LACO</name>
<reference evidence="3" key="1">
    <citation type="submission" date="2021-09" db="EMBL/GenBank/DDBJ databases">
        <title>Lactobacillus species from Apis mellifera, Switzerland.</title>
        <authorList>
            <person name="Pfister J."/>
            <person name="Brown A."/>
            <person name="Neumann P."/>
            <person name="Collaud A."/>
            <person name="Retschnig G."/>
            <person name="Perreten V."/>
        </authorList>
    </citation>
    <scope>NUCLEOTIDE SEQUENCE</scope>
    <source>
        <strain evidence="3">IBH002</strain>
    </source>
</reference>
<keyword evidence="1" id="KW-0808">Transferase</keyword>
<gene>
    <name evidence="3" type="ORF">LDX53_08620</name>
</gene>
<evidence type="ECO:0000259" key="2">
    <source>
        <dbReference type="PROSITE" id="PS51099"/>
    </source>
</evidence>
<dbReference type="InterPro" id="IPR003501">
    <property type="entry name" value="PTS_EIIB_2/3"/>
</dbReference>
<dbReference type="PROSITE" id="PS51099">
    <property type="entry name" value="PTS_EIIB_TYPE_2"/>
    <property type="match status" value="1"/>
</dbReference>
<sequence length="98" mass="11024">MSKKYSILVACRTGMGSSMMLKIKINQVVRENKFPFEVSHDVIDAAKGLDPDLLVTMEDLVPDVKDDVRSIIGIKDIMDKNEIKTKLQNFLDQQNPAS</sequence>
<evidence type="ECO:0000256" key="1">
    <source>
        <dbReference type="ARBA" id="ARBA00022679"/>
    </source>
</evidence>
<dbReference type="Pfam" id="PF02302">
    <property type="entry name" value="PTS_IIB"/>
    <property type="match status" value="1"/>
</dbReference>
<evidence type="ECO:0000313" key="3">
    <source>
        <dbReference type="EMBL" id="UZX29617.1"/>
    </source>
</evidence>
<dbReference type="EMBL" id="CP084389">
    <property type="protein sequence ID" value="UZX29617.1"/>
    <property type="molecule type" value="Genomic_DNA"/>
</dbReference>
<evidence type="ECO:0000313" key="4">
    <source>
        <dbReference type="Proteomes" id="UP001164557"/>
    </source>
</evidence>
<dbReference type="SUPFAM" id="SSF52794">
    <property type="entry name" value="PTS system IIB component-like"/>
    <property type="match status" value="1"/>
</dbReference>
<protein>
    <submittedName>
        <fullName evidence="3">PTS sugar transporter subunit IIB</fullName>
    </submittedName>
</protein>
<accession>A0AA47GGV4</accession>
<dbReference type="GO" id="GO:0009401">
    <property type="term" value="P:phosphoenolpyruvate-dependent sugar phosphotransferase system"/>
    <property type="evidence" value="ECO:0007669"/>
    <property type="project" value="InterPro"/>
</dbReference>
<dbReference type="RefSeq" id="WP_046327807.1">
    <property type="nucleotide sequence ID" value="NZ_CP084384.1"/>
</dbReference>
<keyword evidence="3" id="KW-0762">Sugar transport</keyword>